<dbReference type="Proteomes" id="UP000790787">
    <property type="component" value="Chromosome 17"/>
</dbReference>
<protein>
    <submittedName>
        <fullName evidence="2">Uncharacterized protein LOC142171541</fullName>
    </submittedName>
</protein>
<gene>
    <name evidence="2" type="primary">LOC142171541</name>
</gene>
<organism evidence="1 2">
    <name type="scientific">Nicotiana tabacum</name>
    <name type="common">Common tobacco</name>
    <dbReference type="NCBI Taxonomy" id="4097"/>
    <lineage>
        <taxon>Eukaryota</taxon>
        <taxon>Viridiplantae</taxon>
        <taxon>Streptophyta</taxon>
        <taxon>Embryophyta</taxon>
        <taxon>Tracheophyta</taxon>
        <taxon>Spermatophyta</taxon>
        <taxon>Magnoliopsida</taxon>
        <taxon>eudicotyledons</taxon>
        <taxon>Gunneridae</taxon>
        <taxon>Pentapetalae</taxon>
        <taxon>asterids</taxon>
        <taxon>lamiids</taxon>
        <taxon>Solanales</taxon>
        <taxon>Solanaceae</taxon>
        <taxon>Nicotianoideae</taxon>
        <taxon>Nicotianeae</taxon>
        <taxon>Nicotiana</taxon>
    </lineage>
</organism>
<proteinExistence type="predicted"/>
<accession>A0AC58SZG6</accession>
<dbReference type="RefSeq" id="XP_075090376.1">
    <property type="nucleotide sequence ID" value="XM_075234275.1"/>
</dbReference>
<reference evidence="1" key="1">
    <citation type="journal article" date="2014" name="Nat. Commun.">
        <title>The tobacco genome sequence and its comparison with those of tomato and potato.</title>
        <authorList>
            <person name="Sierro N."/>
            <person name="Battey J.N."/>
            <person name="Ouadi S."/>
            <person name="Bakaher N."/>
            <person name="Bovet L."/>
            <person name="Willig A."/>
            <person name="Goepfert S."/>
            <person name="Peitsch M.C."/>
            <person name="Ivanov N.V."/>
        </authorList>
    </citation>
    <scope>NUCLEOTIDE SEQUENCE [LARGE SCALE GENOMIC DNA]</scope>
</reference>
<keyword evidence="1" id="KW-1185">Reference proteome</keyword>
<sequence>MEPPDGSQSAHLECWNDLPAMATQANEGISTKNSYASTVNGPQSSTVNAIRHEREAVVARRTTHNGMPAVIFKAQDYYGVMANECKFTIVGRFLKIRPQIEKIRSCFKERIPVKFNYKIGVYDNFNVFMDFSNEDDFKSVWFRRVIEIEGLQMWLQKWSLDFKPEEGIPIAPVWVLLPKLPFHMHTWHYVKQILGTIGTPLELDSATTNRIRPSMAKVRIEIDLLKPLPETVWVGLEDDNSPLKGFIQKLEYECIPKYCKKMGHALINCRILEKKRVTDEKEKENIMKEYDARAVCTGDIVSTKNEEKGDNSLRNEEFHKEKVLGNEKEEENKQKKRKKDIEKIRQRRKRLAIQKVIKKKKGSIVPEQNQLVEDEIESSGTNEVRMEAEIMEKKSMDGSRKQEVVTLFPPLKICLYKFKIPSKICNIRMIVSLTK</sequence>
<evidence type="ECO:0000313" key="2">
    <source>
        <dbReference type="RefSeq" id="XP_075090376.1"/>
    </source>
</evidence>
<evidence type="ECO:0000313" key="1">
    <source>
        <dbReference type="Proteomes" id="UP000790787"/>
    </source>
</evidence>
<name>A0AC58SZG6_TOBAC</name>
<reference evidence="2" key="2">
    <citation type="submission" date="2025-08" db="UniProtKB">
        <authorList>
            <consortium name="RefSeq"/>
        </authorList>
    </citation>
    <scope>IDENTIFICATION</scope>
    <source>
        <tissue evidence="2">Leaf</tissue>
    </source>
</reference>